<evidence type="ECO:0000259" key="5">
    <source>
        <dbReference type="Pfam" id="PF24991"/>
    </source>
</evidence>
<feature type="domain" description="NUP210 Ig-like" evidence="3">
    <location>
        <begin position="187"/>
        <end position="231"/>
    </location>
</feature>
<dbReference type="PANTHER" id="PTHR23019:SF0">
    <property type="entry name" value="NUCLEAR PORE MEMBRANE GLYCOPROTEIN 210"/>
    <property type="match status" value="1"/>
</dbReference>
<evidence type="ECO:0000313" key="7">
    <source>
        <dbReference type="Proteomes" id="UP000821853"/>
    </source>
</evidence>
<dbReference type="InterPro" id="IPR055099">
    <property type="entry name" value="Ig_NUP210_7th"/>
</dbReference>
<sequence>MGRYTDGAAATQKLHLIEHQNEPHTSLEQHLPEAKEFLDLPVYSLLVSGPEEVKAEVFTQVLEQVADELVSLELEVETKKTPALLLKLVHMVSLFNAEQLKQVMPQALHQKATELEPKDQVLRESSRTEVAVVLPPASNCSHQATISAVWGQPSRQTTTVVAYEPGTGEQLRCVVIVDQLTSVEVVSTTRELLLGDTPELLELAGHNSQGDTFSSLDGISFDWSFQPLQQSPEPVLREPREVQQCALLPCPGAGLCRCRSGRASFPARAWRCGSRAAAAAGRCCWRAGTVGAVRLTVRPVHEAHADVPSQQVEMRVVDSVQLEPFRIFLLPGCQACFRLQRLAQGRPPRPVAPGERHALRLEDNRIAQLDGLCVQALELGQTQLLLSDTLVDPRRLLGVTRRGVLAAGARHRRWVQVPLYDDHHHRIHPSEGLQLKVDFPADHWQVEFSTENGTFHRVLALKAGRSTIKAELEGTATWCGRLRPVPRGVHCGAAVVGAPEVWLPWDAEVRPSYTVRVRARGGSGAPVRWQLEAGFAPVGRPGGPCLGLTATVGTRGEEGPGEAQLVARDGQLTPASMLLALVPVVEIEALGSSVLEAELPDGELLVPIAMYRKDPEDQQLKPFEDCSQVSLGVKLVDGRILKHIPEPEGGGGPPVDRGCTSVRLRCLSPGHTRLQVSHGKLQAQVLLGCYKPLRAVHPTKSVAVAYGSLLELAFEGGPRPWPMLLAGHVVRLSSSSDADLVSIMRIIDPFRRNRDLHVFRVLCKGTGETVLDLFVGNNASASLPNPARSEVSVRFVCAVPAAVELRLGSSASCPENKVPCSGEPVELDLTVREAGGQRLANVSSLDILWELSDYTVAQLASHRDVTSHVDGSAGYRKVTRAVGTLRGGMGMYADFQVVQPQGKTGMLTVTATTEAVSGSLQLELVEAARLSTSSVRVLGHPSHQEL</sequence>
<dbReference type="Pfam" id="PF24935">
    <property type="entry name" value="Ig_NUP210_6th"/>
    <property type="match status" value="1"/>
</dbReference>
<feature type="domain" description="NUP210 Ig-like" evidence="4">
    <location>
        <begin position="595"/>
        <end position="678"/>
    </location>
</feature>
<dbReference type="AlphaFoldDB" id="A0A9J6HA43"/>
<feature type="domain" description="NUP210 Ig-like" evidence="1">
    <location>
        <begin position="696"/>
        <end position="798"/>
    </location>
</feature>
<dbReference type="InterPro" id="IPR045197">
    <property type="entry name" value="NUP210-like"/>
</dbReference>
<gene>
    <name evidence="6" type="ORF">HPB48_025314</name>
</gene>
<dbReference type="EMBL" id="JABSTR010001215">
    <property type="protein sequence ID" value="KAH9383621.1"/>
    <property type="molecule type" value="Genomic_DNA"/>
</dbReference>
<organism evidence="6 7">
    <name type="scientific">Haemaphysalis longicornis</name>
    <name type="common">Bush tick</name>
    <dbReference type="NCBI Taxonomy" id="44386"/>
    <lineage>
        <taxon>Eukaryota</taxon>
        <taxon>Metazoa</taxon>
        <taxon>Ecdysozoa</taxon>
        <taxon>Arthropoda</taxon>
        <taxon>Chelicerata</taxon>
        <taxon>Arachnida</taxon>
        <taxon>Acari</taxon>
        <taxon>Parasitiformes</taxon>
        <taxon>Ixodida</taxon>
        <taxon>Ixodoidea</taxon>
        <taxon>Ixodidae</taxon>
        <taxon>Haemaphysalinae</taxon>
        <taxon>Haemaphysalis</taxon>
    </lineage>
</organism>
<dbReference type="InterPro" id="IPR055097">
    <property type="entry name" value="Ig_NUP210_2nd"/>
</dbReference>
<evidence type="ECO:0000259" key="3">
    <source>
        <dbReference type="Pfam" id="PF22969"/>
    </source>
</evidence>
<evidence type="ECO:0000259" key="1">
    <source>
        <dbReference type="Pfam" id="PF22962"/>
    </source>
</evidence>
<feature type="domain" description="NUP210 Ig-like" evidence="2">
    <location>
        <begin position="125"/>
        <end position="178"/>
    </location>
</feature>
<name>A0A9J6HA43_HAELO</name>
<reference evidence="6 7" key="1">
    <citation type="journal article" date="2020" name="Cell">
        <title>Large-Scale Comparative Analyses of Tick Genomes Elucidate Their Genetic Diversity and Vector Capacities.</title>
        <authorList>
            <consortium name="Tick Genome and Microbiome Consortium (TIGMIC)"/>
            <person name="Jia N."/>
            <person name="Wang J."/>
            <person name="Shi W."/>
            <person name="Du L."/>
            <person name="Sun Y."/>
            <person name="Zhan W."/>
            <person name="Jiang J.F."/>
            <person name="Wang Q."/>
            <person name="Zhang B."/>
            <person name="Ji P."/>
            <person name="Bell-Sakyi L."/>
            <person name="Cui X.M."/>
            <person name="Yuan T.T."/>
            <person name="Jiang B.G."/>
            <person name="Yang W.F."/>
            <person name="Lam T.T."/>
            <person name="Chang Q.C."/>
            <person name="Ding S.J."/>
            <person name="Wang X.J."/>
            <person name="Zhu J.G."/>
            <person name="Ruan X.D."/>
            <person name="Zhao L."/>
            <person name="Wei J.T."/>
            <person name="Ye R.Z."/>
            <person name="Que T.C."/>
            <person name="Du C.H."/>
            <person name="Zhou Y.H."/>
            <person name="Cheng J.X."/>
            <person name="Dai P.F."/>
            <person name="Guo W.B."/>
            <person name="Han X.H."/>
            <person name="Huang E.J."/>
            <person name="Li L.F."/>
            <person name="Wei W."/>
            <person name="Gao Y.C."/>
            <person name="Liu J.Z."/>
            <person name="Shao H.Z."/>
            <person name="Wang X."/>
            <person name="Wang C.C."/>
            <person name="Yang T.C."/>
            <person name="Huo Q.B."/>
            <person name="Li W."/>
            <person name="Chen H.Y."/>
            <person name="Chen S.E."/>
            <person name="Zhou L.G."/>
            <person name="Ni X.B."/>
            <person name="Tian J.H."/>
            <person name="Sheng Y."/>
            <person name="Liu T."/>
            <person name="Pan Y.S."/>
            <person name="Xia L.Y."/>
            <person name="Li J."/>
            <person name="Zhao F."/>
            <person name="Cao W.C."/>
        </authorList>
    </citation>
    <scope>NUCLEOTIDE SEQUENCE [LARGE SCALE GENOMIC DNA]</scope>
    <source>
        <strain evidence="6">HaeL-2018</strain>
    </source>
</reference>
<dbReference type="Pfam" id="PF22967">
    <property type="entry name" value="Ig_NUP210_1st"/>
    <property type="match status" value="1"/>
</dbReference>
<dbReference type="InterPro" id="IPR056897">
    <property type="entry name" value="Ig_NUP210_4th"/>
</dbReference>
<dbReference type="InterPro" id="IPR055096">
    <property type="entry name" value="Ig_NUP210_1st"/>
</dbReference>
<evidence type="ECO:0000259" key="2">
    <source>
        <dbReference type="Pfam" id="PF22967"/>
    </source>
</evidence>
<accession>A0A9J6HA43</accession>
<evidence type="ECO:0000259" key="4">
    <source>
        <dbReference type="Pfam" id="PF24935"/>
    </source>
</evidence>
<dbReference type="Proteomes" id="UP000821853">
    <property type="component" value="Unassembled WGS sequence"/>
</dbReference>
<keyword evidence="7" id="KW-1185">Reference proteome</keyword>
<comment type="caution">
    <text evidence="6">The sequence shown here is derived from an EMBL/GenBank/DDBJ whole genome shotgun (WGS) entry which is preliminary data.</text>
</comment>
<dbReference type="InterPro" id="IPR056898">
    <property type="entry name" value="Ig_NUP210_6th"/>
</dbReference>
<dbReference type="Pfam" id="PF24991">
    <property type="entry name" value="Ig_NUP210_4th"/>
    <property type="match status" value="1"/>
</dbReference>
<protein>
    <submittedName>
        <fullName evidence="6">Uncharacterized protein</fullName>
    </submittedName>
</protein>
<dbReference type="Pfam" id="PF22962">
    <property type="entry name" value="Ig_NUP210_7th"/>
    <property type="match status" value="1"/>
</dbReference>
<dbReference type="OMA" id="DESGCYE"/>
<dbReference type="Pfam" id="PF22969">
    <property type="entry name" value="Ig_NUP210_2nd"/>
    <property type="match status" value="1"/>
</dbReference>
<proteinExistence type="predicted"/>
<dbReference type="VEuPathDB" id="VectorBase:HLOH_058848"/>
<evidence type="ECO:0000313" key="6">
    <source>
        <dbReference type="EMBL" id="KAH9383621.1"/>
    </source>
</evidence>
<feature type="domain" description="NUP210 fourth Ig-like" evidence="5">
    <location>
        <begin position="415"/>
        <end position="473"/>
    </location>
</feature>
<dbReference type="OrthoDB" id="361283at2759"/>
<dbReference type="PANTHER" id="PTHR23019">
    <property type="entry name" value="NUCLEAR PORE MEMBRANE GLYCOPROTEIN GP210-RELATED"/>
    <property type="match status" value="1"/>
</dbReference>
<dbReference type="GO" id="GO:0005643">
    <property type="term" value="C:nuclear pore"/>
    <property type="evidence" value="ECO:0007669"/>
    <property type="project" value="TreeGrafter"/>
</dbReference>